<dbReference type="AlphaFoldDB" id="A0A1Y0EHJ9"/>
<name>A0A1Y0EHJ9_9RHOB</name>
<dbReference type="SUPFAM" id="SSF161098">
    <property type="entry name" value="MetI-like"/>
    <property type="match status" value="2"/>
</dbReference>
<dbReference type="GO" id="GO:0055085">
    <property type="term" value="P:transmembrane transport"/>
    <property type="evidence" value="ECO:0007669"/>
    <property type="project" value="InterPro"/>
</dbReference>
<dbReference type="PROSITE" id="PS50928">
    <property type="entry name" value="ABC_TM1"/>
    <property type="match status" value="1"/>
</dbReference>
<dbReference type="OrthoDB" id="7066776at2"/>
<sequence length="509" mass="53981">MAQRAVAIAPRWPGAAAAALVLVLTIGTLAAVGWRAEWQRGLSPADWAAIRFTVTQALVSAGLSVLLAIPVARALARRRFRGRSLLITLMGAPFLLPVVVAVIGLLAVFGRAGVVNSALAWLGLPAISIFGFHGVVLAHVFFNLPLAIRLILQGWLAIPAEKFRLAASLNAPVGRLLEWPMLRRVVPGVFLVIFLICLTSFAVALTLGGGPRATTVELAIYQALRFDFDLGRAALLACVQFGLCVVAAAIVWRLSLVDTMGTGLDRVVQRWDLRWPVLDYLMIGLVALFLFTPLCMVVWRGLPGLALLPADIWAAAGRSVIVAACSALLCLCMALALALRGGRVMEVVGVLPLAASGLVVGTGAFLLVYPFINPARLALPITVLVNATLALPFALRAIGQAVDEVARDYSRLGASLGLSRWGWVRIVVLPRIRRPLGFGAGLAAALSMGDLGVITLFAGEAQQTLPLAMYRLMGAYRMEAAAGAALLLLALSFVAFWICDRGGRGNADL</sequence>
<evidence type="ECO:0000259" key="8">
    <source>
        <dbReference type="PROSITE" id="PS50928"/>
    </source>
</evidence>
<accession>A0A1Y0EHJ9</accession>
<keyword evidence="5 7" id="KW-1133">Transmembrane helix</keyword>
<feature type="transmembrane region" description="Helical" evidence="7">
    <location>
        <begin position="185"/>
        <end position="207"/>
    </location>
</feature>
<dbReference type="GO" id="GO:0005886">
    <property type="term" value="C:plasma membrane"/>
    <property type="evidence" value="ECO:0007669"/>
    <property type="project" value="UniProtKB-SubCell"/>
</dbReference>
<feature type="domain" description="ABC transmembrane type-1" evidence="8">
    <location>
        <begin position="50"/>
        <end position="499"/>
    </location>
</feature>
<evidence type="ECO:0000256" key="6">
    <source>
        <dbReference type="ARBA" id="ARBA00023136"/>
    </source>
</evidence>
<feature type="transmembrane region" description="Helical" evidence="7">
    <location>
        <begin position="277"/>
        <end position="299"/>
    </location>
</feature>
<evidence type="ECO:0000256" key="7">
    <source>
        <dbReference type="RuleBase" id="RU363032"/>
    </source>
</evidence>
<keyword evidence="4 7" id="KW-0812">Transmembrane</keyword>
<feature type="transmembrane region" description="Helical" evidence="7">
    <location>
        <begin position="378"/>
        <end position="398"/>
    </location>
</feature>
<proteinExistence type="inferred from homology"/>
<gene>
    <name evidence="9" type="primary">cysW</name>
    <name evidence="9" type="ORF">LOKVESSMR4R_03632</name>
</gene>
<evidence type="ECO:0000256" key="5">
    <source>
        <dbReference type="ARBA" id="ARBA00022989"/>
    </source>
</evidence>
<keyword evidence="3" id="KW-1003">Cell membrane</keyword>
<feature type="transmembrane region" description="Helical" evidence="7">
    <location>
        <begin position="121"/>
        <end position="142"/>
    </location>
</feature>
<feature type="transmembrane region" description="Helical" evidence="7">
    <location>
        <begin position="233"/>
        <end position="256"/>
    </location>
</feature>
<dbReference type="RefSeq" id="WP_087211675.1">
    <property type="nucleotide sequence ID" value="NZ_CP021431.1"/>
</dbReference>
<feature type="transmembrane region" description="Helical" evidence="7">
    <location>
        <begin position="478"/>
        <end position="499"/>
    </location>
</feature>
<keyword evidence="2 7" id="KW-0813">Transport</keyword>
<dbReference type="InterPro" id="IPR035906">
    <property type="entry name" value="MetI-like_sf"/>
</dbReference>
<evidence type="ECO:0000256" key="3">
    <source>
        <dbReference type="ARBA" id="ARBA00022475"/>
    </source>
</evidence>
<feature type="transmembrane region" description="Helical" evidence="7">
    <location>
        <begin position="351"/>
        <end position="372"/>
    </location>
</feature>
<dbReference type="PANTHER" id="PTHR30183:SF9">
    <property type="entry name" value="THIAMINE TRANSPORT SYSTEM PERMEASE PROTEIN THIP"/>
    <property type="match status" value="1"/>
</dbReference>
<dbReference type="Pfam" id="PF00528">
    <property type="entry name" value="BPD_transp_1"/>
    <property type="match status" value="1"/>
</dbReference>
<feature type="transmembrane region" description="Helical" evidence="7">
    <location>
        <begin position="12"/>
        <end position="36"/>
    </location>
</feature>
<keyword evidence="6 7" id="KW-0472">Membrane</keyword>
<dbReference type="Proteomes" id="UP000195273">
    <property type="component" value="Chromosome"/>
</dbReference>
<dbReference type="STRING" id="1122181.GCA_000382265_01087"/>
<feature type="transmembrane region" description="Helical" evidence="7">
    <location>
        <begin position="84"/>
        <end position="109"/>
    </location>
</feature>
<evidence type="ECO:0000256" key="2">
    <source>
        <dbReference type="ARBA" id="ARBA00022448"/>
    </source>
</evidence>
<protein>
    <submittedName>
        <fullName evidence="9">Sulfate transport system permease protein CysW</fullName>
    </submittedName>
</protein>
<feature type="transmembrane region" description="Helical" evidence="7">
    <location>
        <begin position="319"/>
        <end position="339"/>
    </location>
</feature>
<dbReference type="CDD" id="cd06261">
    <property type="entry name" value="TM_PBP2"/>
    <property type="match status" value="1"/>
</dbReference>
<reference evidence="9 10" key="1">
    <citation type="submission" date="2017-05" db="EMBL/GenBank/DDBJ databases">
        <title>Genome Sequence of Loktanella vestfoldensis Strain SMR4r Isolated from a Culture of the Diatom Skeletonema marinoi.</title>
        <authorList>
            <person name="Topel M."/>
            <person name="Pinder M.I.M."/>
            <person name="Johansson O.N."/>
            <person name="Kourtchenko O."/>
            <person name="Godhe A."/>
            <person name="Clarke A.K."/>
        </authorList>
    </citation>
    <scope>NUCLEOTIDE SEQUENCE [LARGE SCALE GENOMIC DNA]</scope>
    <source>
        <strain evidence="9 10">SMR4r</strain>
    </source>
</reference>
<dbReference type="KEGG" id="lvs:LOKVESSMR4R_03632"/>
<feature type="transmembrane region" description="Helical" evidence="7">
    <location>
        <begin position="436"/>
        <end position="458"/>
    </location>
</feature>
<keyword evidence="10" id="KW-1185">Reference proteome</keyword>
<comment type="similarity">
    <text evidence="7">Belongs to the binding-protein-dependent transport system permease family.</text>
</comment>
<evidence type="ECO:0000256" key="4">
    <source>
        <dbReference type="ARBA" id="ARBA00022692"/>
    </source>
</evidence>
<evidence type="ECO:0000256" key="1">
    <source>
        <dbReference type="ARBA" id="ARBA00004651"/>
    </source>
</evidence>
<dbReference type="EMBL" id="CP021431">
    <property type="protein sequence ID" value="ARU02900.1"/>
    <property type="molecule type" value="Genomic_DNA"/>
</dbReference>
<comment type="subcellular location">
    <subcellularLocation>
        <location evidence="1 7">Cell membrane</location>
        <topology evidence="1 7">Multi-pass membrane protein</topology>
    </subcellularLocation>
</comment>
<dbReference type="PANTHER" id="PTHR30183">
    <property type="entry name" value="MOLYBDENUM TRANSPORT SYSTEM PERMEASE PROTEIN MODB"/>
    <property type="match status" value="1"/>
</dbReference>
<dbReference type="Gene3D" id="1.10.3720.10">
    <property type="entry name" value="MetI-like"/>
    <property type="match status" value="2"/>
</dbReference>
<evidence type="ECO:0000313" key="9">
    <source>
        <dbReference type="EMBL" id="ARU02900.1"/>
    </source>
</evidence>
<dbReference type="InterPro" id="IPR000515">
    <property type="entry name" value="MetI-like"/>
</dbReference>
<evidence type="ECO:0000313" key="10">
    <source>
        <dbReference type="Proteomes" id="UP000195273"/>
    </source>
</evidence>
<feature type="transmembrane region" description="Helical" evidence="7">
    <location>
        <begin position="48"/>
        <end position="72"/>
    </location>
</feature>
<organism evidence="9 10">
    <name type="scientific">Yoonia vestfoldensis</name>
    <dbReference type="NCBI Taxonomy" id="245188"/>
    <lineage>
        <taxon>Bacteria</taxon>
        <taxon>Pseudomonadati</taxon>
        <taxon>Pseudomonadota</taxon>
        <taxon>Alphaproteobacteria</taxon>
        <taxon>Rhodobacterales</taxon>
        <taxon>Paracoccaceae</taxon>
        <taxon>Yoonia</taxon>
    </lineage>
</organism>